<evidence type="ECO:0000256" key="9">
    <source>
        <dbReference type="ARBA" id="ARBA00043044"/>
    </source>
</evidence>
<dbReference type="PROSITE" id="PS51292">
    <property type="entry name" value="ZF_RING_CH"/>
    <property type="match status" value="1"/>
</dbReference>
<evidence type="ECO:0000313" key="15">
    <source>
        <dbReference type="Proteomes" id="UP001168821"/>
    </source>
</evidence>
<dbReference type="InterPro" id="IPR013083">
    <property type="entry name" value="Znf_RING/FYVE/PHD"/>
</dbReference>
<dbReference type="Proteomes" id="UP001168821">
    <property type="component" value="Unassembled WGS sequence"/>
</dbReference>
<evidence type="ECO:0000256" key="2">
    <source>
        <dbReference type="ARBA" id="ARBA00022692"/>
    </source>
</evidence>
<protein>
    <recommendedName>
        <fullName evidence="8">E3 ubiquitin-protein ligase MARCHF5</fullName>
    </recommendedName>
    <alternativeName>
        <fullName evidence="10">Membrane-associated RING finger protein 5</fullName>
    </alternativeName>
    <alternativeName>
        <fullName evidence="9">Membrane-associated RING-CH protein V</fullName>
    </alternativeName>
    <alternativeName>
        <fullName evidence="11">RING-type E3 ubiquitin transferase MARCHF5</fullName>
    </alternativeName>
</protein>
<keyword evidence="6 12" id="KW-1133">Transmembrane helix</keyword>
<keyword evidence="2 12" id="KW-0812">Transmembrane</keyword>
<evidence type="ECO:0000256" key="12">
    <source>
        <dbReference type="SAM" id="Phobius"/>
    </source>
</evidence>
<reference evidence="14" key="1">
    <citation type="journal article" date="2023" name="G3 (Bethesda)">
        <title>Whole genome assemblies of Zophobas morio and Tenebrio molitor.</title>
        <authorList>
            <person name="Kaur S."/>
            <person name="Stinson S.A."/>
            <person name="diCenzo G.C."/>
        </authorList>
    </citation>
    <scope>NUCLEOTIDE SEQUENCE</scope>
    <source>
        <strain evidence="14">QUZm001</strain>
    </source>
</reference>
<evidence type="ECO:0000256" key="5">
    <source>
        <dbReference type="ARBA" id="ARBA00022833"/>
    </source>
</evidence>
<evidence type="ECO:0000256" key="7">
    <source>
        <dbReference type="ARBA" id="ARBA00023136"/>
    </source>
</evidence>
<evidence type="ECO:0000313" key="14">
    <source>
        <dbReference type="EMBL" id="KAJ3643380.1"/>
    </source>
</evidence>
<evidence type="ECO:0000256" key="3">
    <source>
        <dbReference type="ARBA" id="ARBA00022723"/>
    </source>
</evidence>
<dbReference type="GO" id="GO:0008270">
    <property type="term" value="F:zinc ion binding"/>
    <property type="evidence" value="ECO:0007669"/>
    <property type="project" value="UniProtKB-KW"/>
</dbReference>
<feature type="domain" description="RING-CH-type" evidence="13">
    <location>
        <begin position="22"/>
        <end position="91"/>
    </location>
</feature>
<evidence type="ECO:0000256" key="11">
    <source>
        <dbReference type="ARBA" id="ARBA00043231"/>
    </source>
</evidence>
<dbReference type="Pfam" id="PF12906">
    <property type="entry name" value="RINGv"/>
    <property type="match status" value="1"/>
</dbReference>
<feature type="transmembrane region" description="Helical" evidence="12">
    <location>
        <begin position="155"/>
        <end position="176"/>
    </location>
</feature>
<dbReference type="Gene3D" id="3.30.40.10">
    <property type="entry name" value="Zinc/RING finger domain, C3HC4 (zinc finger)"/>
    <property type="match status" value="1"/>
</dbReference>
<name>A0AA38HTE8_9CUCU</name>
<keyword evidence="7 12" id="KW-0472">Membrane</keyword>
<dbReference type="PANTHER" id="PTHR46283">
    <property type="entry name" value="E3 UBIQUITIN-PROTEIN LIGASE MARCH5"/>
    <property type="match status" value="1"/>
</dbReference>
<gene>
    <name evidence="14" type="ORF">Zmor_026094</name>
</gene>
<keyword evidence="5" id="KW-0862">Zinc</keyword>
<dbReference type="InterPro" id="IPR011016">
    <property type="entry name" value="Znf_RING-CH"/>
</dbReference>
<keyword evidence="15" id="KW-1185">Reference proteome</keyword>
<dbReference type="SUPFAM" id="SSF57850">
    <property type="entry name" value="RING/U-box"/>
    <property type="match status" value="1"/>
</dbReference>
<dbReference type="GO" id="GO:0016020">
    <property type="term" value="C:membrane"/>
    <property type="evidence" value="ECO:0007669"/>
    <property type="project" value="UniProtKB-SubCell"/>
</dbReference>
<evidence type="ECO:0000259" key="13">
    <source>
        <dbReference type="PROSITE" id="PS51292"/>
    </source>
</evidence>
<proteinExistence type="predicted"/>
<keyword evidence="3" id="KW-0479">Metal-binding</keyword>
<comment type="subcellular location">
    <subcellularLocation>
        <location evidence="1">Membrane</location>
        <topology evidence="1">Multi-pass membrane protein</topology>
    </subcellularLocation>
</comment>
<evidence type="ECO:0000256" key="10">
    <source>
        <dbReference type="ARBA" id="ARBA00043185"/>
    </source>
</evidence>
<accession>A0AA38HTE8</accession>
<comment type="caution">
    <text evidence="14">The sequence shown here is derived from an EMBL/GenBank/DDBJ whole genome shotgun (WGS) entry which is preliminary data.</text>
</comment>
<evidence type="ECO:0000256" key="4">
    <source>
        <dbReference type="ARBA" id="ARBA00022771"/>
    </source>
</evidence>
<evidence type="ECO:0000256" key="8">
    <source>
        <dbReference type="ARBA" id="ARBA00040151"/>
    </source>
</evidence>
<keyword evidence="4" id="KW-0863">Zinc-finger</keyword>
<evidence type="ECO:0000256" key="6">
    <source>
        <dbReference type="ARBA" id="ARBA00022989"/>
    </source>
</evidence>
<dbReference type="CDD" id="cd16701">
    <property type="entry name" value="RING_CH-C4HC3_MARCH5"/>
    <property type="match status" value="1"/>
</dbReference>
<organism evidence="14 15">
    <name type="scientific">Zophobas morio</name>
    <dbReference type="NCBI Taxonomy" id="2755281"/>
    <lineage>
        <taxon>Eukaryota</taxon>
        <taxon>Metazoa</taxon>
        <taxon>Ecdysozoa</taxon>
        <taxon>Arthropoda</taxon>
        <taxon>Hexapoda</taxon>
        <taxon>Insecta</taxon>
        <taxon>Pterygota</taxon>
        <taxon>Neoptera</taxon>
        <taxon>Endopterygota</taxon>
        <taxon>Coleoptera</taxon>
        <taxon>Polyphaga</taxon>
        <taxon>Cucujiformia</taxon>
        <taxon>Tenebrionidae</taxon>
        <taxon>Zophobas</taxon>
    </lineage>
</organism>
<dbReference type="EMBL" id="JALNTZ010000008">
    <property type="protein sequence ID" value="KAJ3643380.1"/>
    <property type="molecule type" value="Genomic_DNA"/>
</dbReference>
<dbReference type="AlphaFoldDB" id="A0AA38HTE8"/>
<sequence length="307" mass="34504">MESEQNPDGGNETTHNGPIQLKQRDSRRCCWVCFATEDEDLDALWVQPCKCRGTTKWVHQSCLKRWVDEKEKSGHGGKIVCPQCQTEYIIVFPNMGLFVLLLDTVDGIIFRGSLFLAAGIAASAIYWTGVTYGAITVMQVIGHKEGIDLMEQADPLVLLLGLPSIPVALILGRLICWEDAVLNFMRRHFPKIPVIHNVLPFRGEVLQSETPTDNDLPPISSPVSATRILCGALIMPTIANLFGKLFYSSVKSNFHRTVLGGLTFITVKGFLRIYHKQQQYIRQCQRKILDYTEANISTYLHHSRSTD</sequence>
<evidence type="ECO:0000256" key="1">
    <source>
        <dbReference type="ARBA" id="ARBA00004141"/>
    </source>
</evidence>
<feature type="transmembrane region" description="Helical" evidence="12">
    <location>
        <begin position="88"/>
        <end position="105"/>
    </location>
</feature>
<feature type="transmembrane region" description="Helical" evidence="12">
    <location>
        <begin position="114"/>
        <end position="135"/>
    </location>
</feature>
<dbReference type="SMART" id="SM00744">
    <property type="entry name" value="RINGv"/>
    <property type="match status" value="1"/>
</dbReference>
<feature type="transmembrane region" description="Helical" evidence="12">
    <location>
        <begin position="228"/>
        <end position="247"/>
    </location>
</feature>